<evidence type="ECO:0000313" key="1">
    <source>
        <dbReference type="EMBL" id="CAG8793656.1"/>
    </source>
</evidence>
<accession>A0ABN7VQZ5</accession>
<keyword evidence="2" id="KW-1185">Reference proteome</keyword>
<organism evidence="1 2">
    <name type="scientific">Gigaspora margarita</name>
    <dbReference type="NCBI Taxonomy" id="4874"/>
    <lineage>
        <taxon>Eukaryota</taxon>
        <taxon>Fungi</taxon>
        <taxon>Fungi incertae sedis</taxon>
        <taxon>Mucoromycota</taxon>
        <taxon>Glomeromycotina</taxon>
        <taxon>Glomeromycetes</taxon>
        <taxon>Diversisporales</taxon>
        <taxon>Gigasporaceae</taxon>
        <taxon>Gigaspora</taxon>
    </lineage>
</organism>
<dbReference type="Proteomes" id="UP000789901">
    <property type="component" value="Unassembled WGS sequence"/>
</dbReference>
<protein>
    <submittedName>
        <fullName evidence="1">29771_t:CDS:1</fullName>
    </submittedName>
</protein>
<comment type="caution">
    <text evidence="1">The sequence shown here is derived from an EMBL/GenBank/DDBJ whole genome shotgun (WGS) entry which is preliminary data.</text>
</comment>
<sequence>IMEFYGMMDDNFDDYLRDFNYRVAEGSETSTEVFSSTNIKPNI</sequence>
<gene>
    <name evidence="1" type="ORF">GMARGA_LOCUS21641</name>
</gene>
<evidence type="ECO:0000313" key="2">
    <source>
        <dbReference type="Proteomes" id="UP000789901"/>
    </source>
</evidence>
<feature type="non-terminal residue" evidence="1">
    <location>
        <position position="1"/>
    </location>
</feature>
<reference evidence="1 2" key="1">
    <citation type="submission" date="2021-06" db="EMBL/GenBank/DDBJ databases">
        <authorList>
            <person name="Kallberg Y."/>
            <person name="Tangrot J."/>
            <person name="Rosling A."/>
        </authorList>
    </citation>
    <scope>NUCLEOTIDE SEQUENCE [LARGE SCALE GENOMIC DNA]</scope>
    <source>
        <strain evidence="1 2">120-4 pot B 10/14</strain>
    </source>
</reference>
<dbReference type="EMBL" id="CAJVQB010020167">
    <property type="protein sequence ID" value="CAG8793656.1"/>
    <property type="molecule type" value="Genomic_DNA"/>
</dbReference>
<name>A0ABN7VQZ5_GIGMA</name>
<proteinExistence type="predicted"/>